<accession>A0A2X0MH43</accession>
<organism evidence="2 3">
    <name type="scientific">Microbotryum silenes-dioicae</name>
    <dbReference type="NCBI Taxonomy" id="796604"/>
    <lineage>
        <taxon>Eukaryota</taxon>
        <taxon>Fungi</taxon>
        <taxon>Dikarya</taxon>
        <taxon>Basidiomycota</taxon>
        <taxon>Pucciniomycotina</taxon>
        <taxon>Microbotryomycetes</taxon>
        <taxon>Microbotryales</taxon>
        <taxon>Microbotryaceae</taxon>
        <taxon>Microbotryum</taxon>
    </lineage>
</organism>
<keyword evidence="3" id="KW-1185">Reference proteome</keyword>
<sequence>MFDLPEDEEAYDFHYCGNTQSAEPVTAHSSREATAIQSAFLKFPTTDCTNTAPTPTPTHNDMSSLSGPERSSKMLLKVSASGVQLGLSLPPAVVGGFRHCDWVDSCPKR</sequence>
<dbReference type="AlphaFoldDB" id="A0A2X0MH43"/>
<protein>
    <submittedName>
        <fullName evidence="2">BQ5605_C016g08127 protein</fullName>
    </submittedName>
</protein>
<feature type="region of interest" description="Disordered" evidence="1">
    <location>
        <begin position="46"/>
        <end position="70"/>
    </location>
</feature>
<proteinExistence type="predicted"/>
<evidence type="ECO:0000256" key="1">
    <source>
        <dbReference type="SAM" id="MobiDB-lite"/>
    </source>
</evidence>
<dbReference type="EMBL" id="FQNC01000018">
    <property type="protein sequence ID" value="SGY20694.1"/>
    <property type="molecule type" value="Genomic_DNA"/>
</dbReference>
<dbReference type="Proteomes" id="UP000249464">
    <property type="component" value="Unassembled WGS sequence"/>
</dbReference>
<name>A0A2X0MH43_9BASI</name>
<gene>
    <name evidence="2" type="primary">BQ5605_C016g08127</name>
    <name evidence="2" type="ORF">BQ5605_C016G08127</name>
</gene>
<evidence type="ECO:0000313" key="3">
    <source>
        <dbReference type="Proteomes" id="UP000249464"/>
    </source>
</evidence>
<reference evidence="2 3" key="1">
    <citation type="submission" date="2016-11" db="EMBL/GenBank/DDBJ databases">
        <authorList>
            <person name="Jaros S."/>
            <person name="Januszkiewicz K."/>
            <person name="Wedrychowicz H."/>
        </authorList>
    </citation>
    <scope>NUCLEOTIDE SEQUENCE [LARGE SCALE GENOMIC DNA]</scope>
</reference>
<evidence type="ECO:0000313" key="2">
    <source>
        <dbReference type="EMBL" id="SGY20694.1"/>
    </source>
</evidence>